<name>A0A8H5B9Q4_9AGAR</name>
<dbReference type="AlphaFoldDB" id="A0A8H5B9Q4"/>
<reference evidence="7 8" key="1">
    <citation type="journal article" date="2020" name="ISME J.">
        <title>Uncovering the hidden diversity of litter-decomposition mechanisms in mushroom-forming fungi.</title>
        <authorList>
            <person name="Floudas D."/>
            <person name="Bentzer J."/>
            <person name="Ahren D."/>
            <person name="Johansson T."/>
            <person name="Persson P."/>
            <person name="Tunlid A."/>
        </authorList>
    </citation>
    <scope>NUCLEOTIDE SEQUENCE [LARGE SCALE GENOMIC DNA]</scope>
    <source>
        <strain evidence="7 8">CBS 101986</strain>
    </source>
</reference>
<evidence type="ECO:0000313" key="8">
    <source>
        <dbReference type="Proteomes" id="UP000567179"/>
    </source>
</evidence>
<accession>A0A8H5B9Q4</accession>
<dbReference type="EMBL" id="JAACJJ010000029">
    <property type="protein sequence ID" value="KAF5319269.1"/>
    <property type="molecule type" value="Genomic_DNA"/>
</dbReference>
<evidence type="ECO:0000256" key="1">
    <source>
        <dbReference type="ARBA" id="ARBA00007992"/>
    </source>
</evidence>
<evidence type="ECO:0000256" key="4">
    <source>
        <dbReference type="ARBA" id="ARBA00023002"/>
    </source>
</evidence>
<evidence type="ECO:0000256" key="2">
    <source>
        <dbReference type="ARBA" id="ARBA00022630"/>
    </source>
</evidence>
<keyword evidence="3" id="KW-0274">FAD</keyword>
<sequence>MVWKMTMPPAPSSTISLNVVIVGGGIAGLSTAYCLGRAGHHVTVIEQTPWLEEVGAGIQLAPNASRLLMRWGLALSLEELGVRPESASFNRFQNDHKIGFNFIGEHVRAEHGAPYYHIHRADLVRLLHELGKRYTTIKQGKVVEVLSGVSLSQSPSVVLETGEIITADMIIGADGVKSTVRKYVVDGGDVTISTGDMAFRATIPSEKMEGDEDLRSLFDTTQVICWMGPGKHIVGYFVRNKQLYNLVMIRPDIESEESWTTAGTKEEIRNTFQGWNSRVSKLVGLADGVKKSKLVVRAPLHTWVDQSGRLTLIGDSCHAMLPYLAQGAAMAIEDAAVLGCLFSQISDKSQIMEMLKGYEELRMPRTTATQQASQANQGRFHLPDGPLQQARDTAMMEAMQITLLNESRLGDHAISGNQSIVLDHSKKLAALQFDYDAEAEAQKWLGSRGNL</sequence>
<keyword evidence="5" id="KW-0503">Monooxygenase</keyword>
<evidence type="ECO:0000256" key="3">
    <source>
        <dbReference type="ARBA" id="ARBA00022827"/>
    </source>
</evidence>
<comment type="caution">
    <text evidence="7">The sequence shown here is derived from an EMBL/GenBank/DDBJ whole genome shotgun (WGS) entry which is preliminary data.</text>
</comment>
<dbReference type="PRINTS" id="PR00420">
    <property type="entry name" value="RNGMNOXGNASE"/>
</dbReference>
<evidence type="ECO:0000313" key="7">
    <source>
        <dbReference type="EMBL" id="KAF5319269.1"/>
    </source>
</evidence>
<proteinExistence type="inferred from homology"/>
<keyword evidence="2" id="KW-0285">Flavoprotein</keyword>
<keyword evidence="8" id="KW-1185">Reference proteome</keyword>
<dbReference type="SUPFAM" id="SSF51905">
    <property type="entry name" value="FAD/NAD(P)-binding domain"/>
    <property type="match status" value="1"/>
</dbReference>
<dbReference type="SUPFAM" id="SSF54373">
    <property type="entry name" value="FAD-linked reductases, C-terminal domain"/>
    <property type="match status" value="1"/>
</dbReference>
<dbReference type="OrthoDB" id="1878542at2759"/>
<organism evidence="7 8">
    <name type="scientific">Psilocybe cf. subviscida</name>
    <dbReference type="NCBI Taxonomy" id="2480587"/>
    <lineage>
        <taxon>Eukaryota</taxon>
        <taxon>Fungi</taxon>
        <taxon>Dikarya</taxon>
        <taxon>Basidiomycota</taxon>
        <taxon>Agaricomycotina</taxon>
        <taxon>Agaricomycetes</taxon>
        <taxon>Agaricomycetidae</taxon>
        <taxon>Agaricales</taxon>
        <taxon>Agaricineae</taxon>
        <taxon>Strophariaceae</taxon>
        <taxon>Psilocybe</taxon>
    </lineage>
</organism>
<dbReference type="Proteomes" id="UP000567179">
    <property type="component" value="Unassembled WGS sequence"/>
</dbReference>
<evidence type="ECO:0000256" key="5">
    <source>
        <dbReference type="ARBA" id="ARBA00023033"/>
    </source>
</evidence>
<dbReference type="GO" id="GO:0071949">
    <property type="term" value="F:FAD binding"/>
    <property type="evidence" value="ECO:0007669"/>
    <property type="project" value="InterPro"/>
</dbReference>
<protein>
    <recommendedName>
        <fullName evidence="6">FAD-binding domain-containing protein</fullName>
    </recommendedName>
</protein>
<evidence type="ECO:0000259" key="6">
    <source>
        <dbReference type="Pfam" id="PF01494"/>
    </source>
</evidence>
<dbReference type="InterPro" id="IPR050493">
    <property type="entry name" value="FAD-dep_Monooxygenase_BioMet"/>
</dbReference>
<comment type="similarity">
    <text evidence="1">Belongs to the paxM FAD-dependent monooxygenase family.</text>
</comment>
<keyword evidence="4" id="KW-0560">Oxidoreductase</keyword>
<dbReference type="InterPro" id="IPR002938">
    <property type="entry name" value="FAD-bd"/>
</dbReference>
<dbReference type="GO" id="GO:0004497">
    <property type="term" value="F:monooxygenase activity"/>
    <property type="evidence" value="ECO:0007669"/>
    <property type="project" value="UniProtKB-KW"/>
</dbReference>
<feature type="domain" description="FAD-binding" evidence="6">
    <location>
        <begin position="18"/>
        <end position="371"/>
    </location>
</feature>
<dbReference type="InterPro" id="IPR036188">
    <property type="entry name" value="FAD/NAD-bd_sf"/>
</dbReference>
<dbReference type="PANTHER" id="PTHR13789">
    <property type="entry name" value="MONOOXYGENASE"/>
    <property type="match status" value="1"/>
</dbReference>
<dbReference type="Pfam" id="PF01494">
    <property type="entry name" value="FAD_binding_3"/>
    <property type="match status" value="1"/>
</dbReference>
<gene>
    <name evidence="7" type="ORF">D9619_008302</name>
</gene>
<dbReference type="PANTHER" id="PTHR13789:SF147">
    <property type="entry name" value="PUTATIVE (AFU_ORTHOLOGUE AFUA_2G01950)-RELATED"/>
    <property type="match status" value="1"/>
</dbReference>
<dbReference type="Gene3D" id="3.50.50.60">
    <property type="entry name" value="FAD/NAD(P)-binding domain"/>
    <property type="match status" value="1"/>
</dbReference>